<keyword evidence="5" id="KW-1185">Reference proteome</keyword>
<evidence type="ECO:0000256" key="3">
    <source>
        <dbReference type="ARBA" id="ARBA00022840"/>
    </source>
</evidence>
<dbReference type="EMBL" id="BSPC01000048">
    <property type="protein sequence ID" value="GLS21242.1"/>
    <property type="molecule type" value="Genomic_DNA"/>
</dbReference>
<dbReference type="Proteomes" id="UP001156882">
    <property type="component" value="Unassembled WGS sequence"/>
</dbReference>
<dbReference type="PRINTS" id="PR00301">
    <property type="entry name" value="HEATSHOCK70"/>
</dbReference>
<dbReference type="Gene3D" id="3.90.640.10">
    <property type="entry name" value="Actin, Chain A, domain 4"/>
    <property type="match status" value="1"/>
</dbReference>
<dbReference type="RefSeq" id="WP_284314295.1">
    <property type="nucleotide sequence ID" value="NZ_BSPC01000048.1"/>
</dbReference>
<dbReference type="InterPro" id="IPR018181">
    <property type="entry name" value="Heat_shock_70_CS"/>
</dbReference>
<dbReference type="Gene3D" id="3.30.420.40">
    <property type="match status" value="3"/>
</dbReference>
<dbReference type="InterPro" id="IPR013126">
    <property type="entry name" value="Hsp_70_fam"/>
</dbReference>
<proteinExistence type="inferred from homology"/>
<protein>
    <submittedName>
        <fullName evidence="4">Molecular chaperone DnaK</fullName>
    </submittedName>
</protein>
<dbReference type="InterPro" id="IPR042054">
    <property type="entry name" value="YegD-like"/>
</dbReference>
<sequence length="446" mass="49256">MPDTSHTRGQNAPLSIGIDFGTSNTVVAFAYADGRAEALTFDHNGQTLQGFVTALCFWDERKGGSLTTRVEGGPWAIDQFLDGSAALRFIQSFKTFAASATFQETRILREPYRFEDLLATFLRTLVKHADGRLDLTASNIVIGRPVTFAGRRPDDALAMQRYRTAFERLGAKDPAYVYEPVGAAFFYARQLKRDSTVLVADFGGGTSDFSVMRFEQVAGQLRAEPLGHAGIGIAGDAFDYCIVDRIVAPRLGKGGHFRSFDKELSIPNHYYANLARWHQLALMKTNGDLNGLQDLLKSAVEPDKLRKFIEIIEFDMGFSLYSAVSRTKIALSSEEEARFSFKGGDIAIEGKLRRESFERWIAPGVAKIAATLDEALNRAHVEGTAIDRVFLTGGTSFVPAIRRLFVERFGEERLVSTDQFESIAYGLALIGQDVQKERWAVTGSAA</sequence>
<dbReference type="PANTHER" id="PTHR19375">
    <property type="entry name" value="HEAT SHOCK PROTEIN 70KDA"/>
    <property type="match status" value="1"/>
</dbReference>
<dbReference type="CDD" id="cd10231">
    <property type="entry name" value="ASKHA_NBD_HSP70_YegD-like"/>
    <property type="match status" value="1"/>
</dbReference>
<accession>A0ABQ6CLL2</accession>
<dbReference type="PROSITE" id="PS01036">
    <property type="entry name" value="HSP70_3"/>
    <property type="match status" value="1"/>
</dbReference>
<evidence type="ECO:0000313" key="5">
    <source>
        <dbReference type="Proteomes" id="UP001156882"/>
    </source>
</evidence>
<name>A0ABQ6CLL2_9HYPH</name>
<organism evidence="4 5">
    <name type="scientific">Labrys miyagiensis</name>
    <dbReference type="NCBI Taxonomy" id="346912"/>
    <lineage>
        <taxon>Bacteria</taxon>
        <taxon>Pseudomonadati</taxon>
        <taxon>Pseudomonadota</taxon>
        <taxon>Alphaproteobacteria</taxon>
        <taxon>Hyphomicrobiales</taxon>
        <taxon>Xanthobacteraceae</taxon>
        <taxon>Labrys</taxon>
    </lineage>
</organism>
<evidence type="ECO:0000256" key="2">
    <source>
        <dbReference type="ARBA" id="ARBA00022741"/>
    </source>
</evidence>
<evidence type="ECO:0000256" key="1">
    <source>
        <dbReference type="ARBA" id="ARBA00007381"/>
    </source>
</evidence>
<dbReference type="SUPFAM" id="SSF53067">
    <property type="entry name" value="Actin-like ATPase domain"/>
    <property type="match status" value="2"/>
</dbReference>
<reference evidence="5" key="1">
    <citation type="journal article" date="2019" name="Int. J. Syst. Evol. Microbiol.">
        <title>The Global Catalogue of Microorganisms (GCM) 10K type strain sequencing project: providing services to taxonomists for standard genome sequencing and annotation.</title>
        <authorList>
            <consortium name="The Broad Institute Genomics Platform"/>
            <consortium name="The Broad Institute Genome Sequencing Center for Infectious Disease"/>
            <person name="Wu L."/>
            <person name="Ma J."/>
        </authorList>
    </citation>
    <scope>NUCLEOTIDE SEQUENCE [LARGE SCALE GENOMIC DNA]</scope>
    <source>
        <strain evidence="5">NBRC 101365</strain>
    </source>
</reference>
<gene>
    <name evidence="4" type="ORF">GCM10007874_42590</name>
</gene>
<comment type="similarity">
    <text evidence="1">Belongs to the heat shock protein 70 family.</text>
</comment>
<evidence type="ECO:0000313" key="4">
    <source>
        <dbReference type="EMBL" id="GLS21242.1"/>
    </source>
</evidence>
<keyword evidence="3" id="KW-0067">ATP-binding</keyword>
<dbReference type="Pfam" id="PF00012">
    <property type="entry name" value="HSP70"/>
    <property type="match status" value="2"/>
</dbReference>
<keyword evidence="2" id="KW-0547">Nucleotide-binding</keyword>
<comment type="caution">
    <text evidence="4">The sequence shown here is derived from an EMBL/GenBank/DDBJ whole genome shotgun (WGS) entry which is preliminary data.</text>
</comment>
<dbReference type="InterPro" id="IPR043129">
    <property type="entry name" value="ATPase_NBD"/>
</dbReference>